<evidence type="ECO:0000256" key="1">
    <source>
        <dbReference type="ARBA" id="ARBA00022676"/>
    </source>
</evidence>
<evidence type="ECO:0000313" key="6">
    <source>
        <dbReference type="EMBL" id="SCG60883.1"/>
    </source>
</evidence>
<dbReference type="EMBL" id="FMDN01000015">
    <property type="protein sequence ID" value="SCG60883.1"/>
    <property type="molecule type" value="Genomic_DNA"/>
</dbReference>
<dbReference type="OrthoDB" id="3171021at2"/>
<keyword evidence="7" id="KW-1185">Reference proteome</keyword>
<dbReference type="Proteomes" id="UP000199408">
    <property type="component" value="Unassembled WGS sequence"/>
</dbReference>
<name>A0A1C5IRX2_9ACTN</name>
<gene>
    <name evidence="6" type="ORF">GA0070560_11592</name>
</gene>
<dbReference type="AlphaFoldDB" id="A0A1C5IRX2"/>
<feature type="domain" description="Glycosyl transferase family 1" evidence="4">
    <location>
        <begin position="236"/>
        <end position="386"/>
    </location>
</feature>
<dbReference type="Gene3D" id="3.40.50.2000">
    <property type="entry name" value="Glycogen Phosphorylase B"/>
    <property type="match status" value="2"/>
</dbReference>
<keyword evidence="2 6" id="KW-0808">Transferase</keyword>
<dbReference type="InterPro" id="IPR001296">
    <property type="entry name" value="Glyco_trans_1"/>
</dbReference>
<feature type="region of interest" description="Disordered" evidence="3">
    <location>
        <begin position="1"/>
        <end position="30"/>
    </location>
</feature>
<feature type="domain" description="Glycosyltransferase subfamily 4-like N-terminal" evidence="5">
    <location>
        <begin position="52"/>
        <end position="217"/>
    </location>
</feature>
<dbReference type="STRING" id="47864.GA0070560_11592"/>
<dbReference type="InterPro" id="IPR028098">
    <property type="entry name" value="Glyco_trans_4-like_N"/>
</dbReference>
<organism evidence="6 7">
    <name type="scientific">Micromonospora halophytica</name>
    <dbReference type="NCBI Taxonomy" id="47864"/>
    <lineage>
        <taxon>Bacteria</taxon>
        <taxon>Bacillati</taxon>
        <taxon>Actinomycetota</taxon>
        <taxon>Actinomycetes</taxon>
        <taxon>Micromonosporales</taxon>
        <taxon>Micromonosporaceae</taxon>
        <taxon>Micromonospora</taxon>
    </lineage>
</organism>
<sequence>MAISERGTHHPVRSPRPGDRAIPADPRRRDDRAGPFRVLLTYRYFEPGFRAGGPVRAIAGLLDTCPEDVTVTMVTSDRDLGDSAPYPGLSGRWAQRGRSRVFYLDVTRPRQWWELWRTLRTERFDLMYVNSLWSTFSIASIIVARSGLIHAGRILVAPHGEFSPGALTLKARKKRAFLWFWQRFLRWGDTLWHATCAEEADLIRNALPWARVEVSANQVRLPGEPLAVASTGPTARLVFIGRISPKKNLALVLAALADLTTPVVLHAYGPVEDLDHWRHCQQLADRLPPSVTFEYRGEVPPDQVRDTFAGYDAFVFPTLGENFGYVIAESLSASCPVICSDQTPWNEVLDNGGGVVLRDLTVTDLARVLDRLAGAPPEERLRARQAAGDAYRAWWAALDRSNILDQVRARA</sequence>
<protein>
    <submittedName>
        <fullName evidence="6">Glycosyltransferase involved in cell wall bisynthesis</fullName>
    </submittedName>
</protein>
<evidence type="ECO:0000313" key="7">
    <source>
        <dbReference type="Proteomes" id="UP000199408"/>
    </source>
</evidence>
<dbReference type="PANTHER" id="PTHR12526">
    <property type="entry name" value="GLYCOSYLTRANSFERASE"/>
    <property type="match status" value="1"/>
</dbReference>
<reference evidence="7" key="1">
    <citation type="submission" date="2016-06" db="EMBL/GenBank/DDBJ databases">
        <authorList>
            <person name="Varghese N."/>
        </authorList>
    </citation>
    <scope>NUCLEOTIDE SEQUENCE [LARGE SCALE GENOMIC DNA]</scope>
    <source>
        <strain evidence="7">DSM 43171</strain>
    </source>
</reference>
<dbReference type="Pfam" id="PF13579">
    <property type="entry name" value="Glyco_trans_4_4"/>
    <property type="match status" value="1"/>
</dbReference>
<dbReference type="Pfam" id="PF00534">
    <property type="entry name" value="Glycos_transf_1"/>
    <property type="match status" value="1"/>
</dbReference>
<evidence type="ECO:0000259" key="4">
    <source>
        <dbReference type="Pfam" id="PF00534"/>
    </source>
</evidence>
<evidence type="ECO:0000256" key="2">
    <source>
        <dbReference type="ARBA" id="ARBA00022679"/>
    </source>
</evidence>
<evidence type="ECO:0000256" key="3">
    <source>
        <dbReference type="SAM" id="MobiDB-lite"/>
    </source>
</evidence>
<accession>A0A1C5IRX2</accession>
<dbReference type="RefSeq" id="WP_091299488.1">
    <property type="nucleotide sequence ID" value="NZ_FMDN01000015.1"/>
</dbReference>
<keyword evidence="1" id="KW-0328">Glycosyltransferase</keyword>
<evidence type="ECO:0000259" key="5">
    <source>
        <dbReference type="Pfam" id="PF13579"/>
    </source>
</evidence>
<dbReference type="GO" id="GO:0016757">
    <property type="term" value="F:glycosyltransferase activity"/>
    <property type="evidence" value="ECO:0007669"/>
    <property type="project" value="UniProtKB-KW"/>
</dbReference>
<dbReference type="SUPFAM" id="SSF53756">
    <property type="entry name" value="UDP-Glycosyltransferase/glycogen phosphorylase"/>
    <property type="match status" value="1"/>
</dbReference>
<proteinExistence type="predicted"/>